<dbReference type="EMBL" id="EU197055">
    <property type="protein sequence ID" value="ABY63009.1"/>
    <property type="molecule type" value="Genomic_DNA"/>
</dbReference>
<feature type="transmembrane region" description="Helical" evidence="1">
    <location>
        <begin position="6"/>
        <end position="24"/>
    </location>
</feature>
<keyword evidence="1" id="KW-0812">Transmembrane</keyword>
<evidence type="ECO:0000256" key="1">
    <source>
        <dbReference type="SAM" id="Phobius"/>
    </source>
</evidence>
<keyword evidence="1" id="KW-1133">Transmembrane helix</keyword>
<gene>
    <name evidence="2" type="ORF">201phi2-1p179</name>
</gene>
<organism evidence="2 3">
    <name type="scientific">Pseudomonas phage 201phi2-1</name>
    <name type="common">Pseudomonas chlororaphis phage 201phi2-1</name>
    <dbReference type="NCBI Taxonomy" id="198110"/>
    <lineage>
        <taxon>Viruses</taxon>
        <taxon>Duplodnaviria</taxon>
        <taxon>Heunggongvirae</taxon>
        <taxon>Uroviricota</taxon>
        <taxon>Caudoviricetes</taxon>
        <taxon>Chimalliviridae</taxon>
        <taxon>Serwervirus</taxon>
        <taxon>Serwervirus 201phi21</taxon>
    </lineage>
</organism>
<evidence type="ECO:0000313" key="2">
    <source>
        <dbReference type="EMBL" id="ABY63009.1"/>
    </source>
</evidence>
<name>B3FJ42_BP201</name>
<dbReference type="KEGG" id="vg:6372402"/>
<keyword evidence="3" id="KW-1185">Reference proteome</keyword>
<protein>
    <submittedName>
        <fullName evidence="2">Uncharacterized protein</fullName>
    </submittedName>
</protein>
<dbReference type="RefSeq" id="YP_001956903.1">
    <property type="nucleotide sequence ID" value="NC_010821.1"/>
</dbReference>
<dbReference type="Proteomes" id="UP000002421">
    <property type="component" value="Segment"/>
</dbReference>
<accession>B3FJ42</accession>
<evidence type="ECO:0000313" key="3">
    <source>
        <dbReference type="Proteomes" id="UP000002421"/>
    </source>
</evidence>
<organismHost>
    <name type="scientific">Pseudomonas chlororaphis</name>
    <dbReference type="NCBI Taxonomy" id="587753"/>
</organismHost>
<reference evidence="2 3" key="1">
    <citation type="journal article" date="2008" name="Virology">
        <title>Characterization of Pseudomonas chlororaphis myovirus 201varphi2-1 via genomic sequencing, mass spectrometry, and electron microscopy.</title>
        <authorList>
            <person name="Thomas J.A."/>
            <person name="Rolando M.R."/>
            <person name="Carroll C.A."/>
            <person name="Shen P.S."/>
            <person name="Belnap D.M."/>
            <person name="Weintraub S.T."/>
            <person name="Serwer P."/>
            <person name="Hardies S.C."/>
        </authorList>
    </citation>
    <scope>NUCLEOTIDE SEQUENCE</scope>
</reference>
<keyword evidence="1" id="KW-0472">Membrane</keyword>
<proteinExistence type="predicted"/>
<sequence>MRLAGKIFLPVSCVAITAIVIFMFEARRHREAYSDIRKAADGLEQRYTEWLDKTGSPVEALRLVTFYYDGLMTRYGPYRHSSLEAAEALAYLELTFELLKRHL</sequence>